<reference evidence="2 3" key="1">
    <citation type="journal article" date="2021" name="MBio">
        <title>A New Model Trypanosomatid, Novymonas esmeraldas: Genomic Perception of Its 'Candidatus Pandoraea novymonadis' Endosymbiont.</title>
        <authorList>
            <person name="Zakharova A."/>
            <person name="Saura A."/>
            <person name="Butenko A."/>
            <person name="Podesvova L."/>
            <person name="Warmusova S."/>
            <person name="Kostygov A.Y."/>
            <person name="Nenarokova A."/>
            <person name="Lukes J."/>
            <person name="Opperdoes F.R."/>
            <person name="Yurchenko V."/>
        </authorList>
    </citation>
    <scope>NUCLEOTIDE SEQUENCE [LARGE SCALE GENOMIC DNA]</scope>
    <source>
        <strain evidence="2 3">E262AT.01</strain>
    </source>
</reference>
<dbReference type="GO" id="GO:0005739">
    <property type="term" value="C:mitochondrion"/>
    <property type="evidence" value="ECO:0007669"/>
    <property type="project" value="TreeGrafter"/>
</dbReference>
<organism evidence="2 3">
    <name type="scientific">Novymonas esmeraldas</name>
    <dbReference type="NCBI Taxonomy" id="1808958"/>
    <lineage>
        <taxon>Eukaryota</taxon>
        <taxon>Discoba</taxon>
        <taxon>Euglenozoa</taxon>
        <taxon>Kinetoplastea</taxon>
        <taxon>Metakinetoplastina</taxon>
        <taxon>Trypanosomatida</taxon>
        <taxon>Trypanosomatidae</taxon>
        <taxon>Novymonas</taxon>
    </lineage>
</organism>
<dbReference type="SMART" id="SM00450">
    <property type="entry name" value="RHOD"/>
    <property type="match status" value="1"/>
</dbReference>
<dbReference type="AlphaFoldDB" id="A0AAW0ET19"/>
<feature type="domain" description="Rhodanese" evidence="1">
    <location>
        <begin position="31"/>
        <end position="138"/>
    </location>
</feature>
<name>A0AAW0ET19_9TRYP</name>
<sequence length="154" mass="16618">MMIRATQVLSRYVSIDQVSRIVRAKHSGSDAVRHVQLIDVRSTAEVAATGLIPSAVNIPLPVLRDVLDEAGVLDEAEFESVFGAARPVRGVTQIVFYCAHGVRSAIACDVAEELGFENAGNFSGSWAQWHYTYGAVDSPEKAPHISPIAPTRDT</sequence>
<dbReference type="GO" id="GO:0004792">
    <property type="term" value="F:thiosulfate-cyanide sulfurtransferase activity"/>
    <property type="evidence" value="ECO:0007669"/>
    <property type="project" value="TreeGrafter"/>
</dbReference>
<dbReference type="Proteomes" id="UP001430356">
    <property type="component" value="Unassembled WGS sequence"/>
</dbReference>
<dbReference type="PANTHER" id="PTHR44086:SF10">
    <property type="entry name" value="THIOSULFATE SULFURTRANSFERASE_RHODANESE-LIKE DOMAIN-CONTAINING PROTEIN 3"/>
    <property type="match status" value="1"/>
</dbReference>
<gene>
    <name evidence="2" type="ORF">NESM_000683000</name>
</gene>
<evidence type="ECO:0000313" key="3">
    <source>
        <dbReference type="Proteomes" id="UP001430356"/>
    </source>
</evidence>
<keyword evidence="3" id="KW-1185">Reference proteome</keyword>
<protein>
    <submittedName>
        <fullName evidence="2">Rhodanese-like domain containing protein</fullName>
    </submittedName>
</protein>
<dbReference type="Pfam" id="PF00581">
    <property type="entry name" value="Rhodanese"/>
    <property type="match status" value="1"/>
</dbReference>
<dbReference type="PANTHER" id="PTHR44086">
    <property type="entry name" value="THIOSULFATE SULFURTRANSFERASE RDL2, MITOCHONDRIAL-RELATED"/>
    <property type="match status" value="1"/>
</dbReference>
<dbReference type="EMBL" id="JAECZO010000103">
    <property type="protein sequence ID" value="KAK7197357.1"/>
    <property type="molecule type" value="Genomic_DNA"/>
</dbReference>
<dbReference type="InterPro" id="IPR001763">
    <property type="entry name" value="Rhodanese-like_dom"/>
</dbReference>
<proteinExistence type="predicted"/>
<dbReference type="PROSITE" id="PS50206">
    <property type="entry name" value="RHODANESE_3"/>
    <property type="match status" value="1"/>
</dbReference>
<dbReference type="InterPro" id="IPR036873">
    <property type="entry name" value="Rhodanese-like_dom_sf"/>
</dbReference>
<comment type="caution">
    <text evidence="2">The sequence shown here is derived from an EMBL/GenBank/DDBJ whole genome shotgun (WGS) entry which is preliminary data.</text>
</comment>
<dbReference type="SUPFAM" id="SSF52821">
    <property type="entry name" value="Rhodanese/Cell cycle control phosphatase"/>
    <property type="match status" value="1"/>
</dbReference>
<evidence type="ECO:0000313" key="2">
    <source>
        <dbReference type="EMBL" id="KAK7197357.1"/>
    </source>
</evidence>
<accession>A0AAW0ET19</accession>
<evidence type="ECO:0000259" key="1">
    <source>
        <dbReference type="PROSITE" id="PS50206"/>
    </source>
</evidence>
<dbReference type="Gene3D" id="3.40.250.10">
    <property type="entry name" value="Rhodanese-like domain"/>
    <property type="match status" value="1"/>
</dbReference>